<keyword evidence="1" id="KW-0732">Signal</keyword>
<dbReference type="AlphaFoldDB" id="A0A839PL70"/>
<name>A0A839PL70_9MICO</name>
<evidence type="ECO:0000313" key="3">
    <source>
        <dbReference type="Proteomes" id="UP000590811"/>
    </source>
</evidence>
<dbReference type="Proteomes" id="UP000590811">
    <property type="component" value="Unassembled WGS sequence"/>
</dbReference>
<dbReference type="RefSeq" id="WP_253353920.1">
    <property type="nucleotide sequence ID" value="NZ_JACHVT010000001.1"/>
</dbReference>
<feature type="signal peptide" evidence="1">
    <location>
        <begin position="1"/>
        <end position="26"/>
    </location>
</feature>
<comment type="caution">
    <text evidence="2">The sequence shown here is derived from an EMBL/GenBank/DDBJ whole genome shotgun (WGS) entry which is preliminary data.</text>
</comment>
<proteinExistence type="predicted"/>
<evidence type="ECO:0000256" key="1">
    <source>
        <dbReference type="SAM" id="SignalP"/>
    </source>
</evidence>
<organism evidence="2 3">
    <name type="scientific">Terracoccus luteus</name>
    <dbReference type="NCBI Taxonomy" id="53356"/>
    <lineage>
        <taxon>Bacteria</taxon>
        <taxon>Bacillati</taxon>
        <taxon>Actinomycetota</taxon>
        <taxon>Actinomycetes</taxon>
        <taxon>Micrococcales</taxon>
        <taxon>Intrasporangiaceae</taxon>
        <taxon>Terracoccus</taxon>
    </lineage>
</organism>
<protein>
    <submittedName>
        <fullName evidence="2">Uncharacterized protein</fullName>
    </submittedName>
</protein>
<feature type="chain" id="PRO_5038423740" evidence="1">
    <location>
        <begin position="27"/>
        <end position="461"/>
    </location>
</feature>
<sequence>MRRRHGLVTIGGALVAAAIASGGAVAAAPAAPVEASEASMARVAGEASAAGTRSVLHLPRVPWEGGSAYWSRFPEAHRAGWDRASFFPTVLWYGSCNPDQYVFDKAHGINTYAQCNPETTYDGLAAARMSTLFTPQGQPARGGRVQVGTLLDDEVDGRYEVEEGLAHMRALARQYDVARTGRFTYANWTGSILTGDRSMKVSTDYYDTVDVNSVDAYLLSVPQCDWTYDGQWVGSRYRVPAVSSWSSGHVGLPISQTSCRTPSSYGKLIDLQLEVNRARGQRGPLWGVHEVISTGGSVNGYRQPTGAQVKAAAMNSVIHEARGLMWFSQAPDQADVSDCVSGDAFRDARVDPSSCGAANVAAVGEINHFLQSLAPVINTRSFVWSFGPGTDTMLKVHRGAAYVFAMAQDGGHGTRTFTLPPGVTGRRVVVVGENRTLPARGHTFTDTFADETAYHVYRVQL</sequence>
<gene>
    <name evidence="2" type="ORF">FHW14_000150</name>
</gene>
<reference evidence="2 3" key="1">
    <citation type="submission" date="2020-08" db="EMBL/GenBank/DDBJ databases">
        <title>Genomic Encyclopedia of Type Strains, Phase IV (KMG-V): Genome sequencing to study the core and pangenomes of soil and plant-associated prokaryotes.</title>
        <authorList>
            <person name="Whitman W."/>
        </authorList>
    </citation>
    <scope>NUCLEOTIDE SEQUENCE [LARGE SCALE GENOMIC DNA]</scope>
    <source>
        <strain evidence="2 3">B3ACCR2</strain>
    </source>
</reference>
<evidence type="ECO:0000313" key="2">
    <source>
        <dbReference type="EMBL" id="MBB2985010.1"/>
    </source>
</evidence>
<dbReference type="EMBL" id="JACHVT010000001">
    <property type="protein sequence ID" value="MBB2985010.1"/>
    <property type="molecule type" value="Genomic_DNA"/>
</dbReference>
<accession>A0A839PL70</accession>